<reference evidence="1 2" key="1">
    <citation type="submission" date="2019-11" db="EMBL/GenBank/DDBJ databases">
        <title>Whole genome sequence of Oryza granulata.</title>
        <authorList>
            <person name="Li W."/>
        </authorList>
    </citation>
    <scope>NUCLEOTIDE SEQUENCE [LARGE SCALE GENOMIC DNA]</scope>
    <source>
        <strain evidence="2">cv. Menghai</strain>
        <tissue evidence="1">Leaf</tissue>
    </source>
</reference>
<name>A0A6G1E5V9_9ORYZ</name>
<evidence type="ECO:0000313" key="2">
    <source>
        <dbReference type="Proteomes" id="UP000479710"/>
    </source>
</evidence>
<keyword evidence="2" id="KW-1185">Reference proteome</keyword>
<dbReference type="EMBL" id="SPHZ02000005">
    <property type="protein sequence ID" value="KAF0920168.1"/>
    <property type="molecule type" value="Genomic_DNA"/>
</dbReference>
<dbReference type="AlphaFoldDB" id="A0A6G1E5V9"/>
<feature type="non-terminal residue" evidence="1">
    <location>
        <position position="122"/>
    </location>
</feature>
<comment type="caution">
    <text evidence="1">The sequence shown here is derived from an EMBL/GenBank/DDBJ whole genome shotgun (WGS) entry which is preliminary data.</text>
</comment>
<dbReference type="Proteomes" id="UP000479710">
    <property type="component" value="Unassembled WGS sequence"/>
</dbReference>
<proteinExistence type="predicted"/>
<organism evidence="1 2">
    <name type="scientific">Oryza meyeriana var. granulata</name>
    <dbReference type="NCBI Taxonomy" id="110450"/>
    <lineage>
        <taxon>Eukaryota</taxon>
        <taxon>Viridiplantae</taxon>
        <taxon>Streptophyta</taxon>
        <taxon>Embryophyta</taxon>
        <taxon>Tracheophyta</taxon>
        <taxon>Spermatophyta</taxon>
        <taxon>Magnoliopsida</taxon>
        <taxon>Liliopsida</taxon>
        <taxon>Poales</taxon>
        <taxon>Poaceae</taxon>
        <taxon>BOP clade</taxon>
        <taxon>Oryzoideae</taxon>
        <taxon>Oryzeae</taxon>
        <taxon>Oryzinae</taxon>
        <taxon>Oryza</taxon>
        <taxon>Oryza meyeriana</taxon>
    </lineage>
</organism>
<protein>
    <submittedName>
        <fullName evidence="1">Uncharacterized protein</fullName>
    </submittedName>
</protein>
<evidence type="ECO:0000313" key="1">
    <source>
        <dbReference type="EMBL" id="KAF0920168.1"/>
    </source>
</evidence>
<sequence length="122" mass="14125">MADWRLEQRLVYIAAATATCALPEEHRTPLEAGRLPCCDDRRRDHQELVWERRIARATTERQGTSGLPFVLHLLLQGHQLLRHLLIYYGFPRHQRAKLLFSVAKGDLLLTEIGLNLEMELCL</sequence>
<gene>
    <name evidence="1" type="ORF">E2562_033469</name>
</gene>
<accession>A0A6G1E5V9</accession>